<dbReference type="OrthoDB" id="5506143at2"/>
<proteinExistence type="predicted"/>
<name>A0A0R1WUQ8_9LACO</name>
<evidence type="ECO:0000313" key="2">
    <source>
        <dbReference type="Proteomes" id="UP000051054"/>
    </source>
</evidence>
<dbReference type="STRING" id="1423755.FC40_GL000554"/>
<dbReference type="Proteomes" id="UP000051054">
    <property type="component" value="Unassembled WGS sequence"/>
</dbReference>
<gene>
    <name evidence="1" type="ORF">FC40_GL000554</name>
</gene>
<keyword evidence="2" id="KW-1185">Reference proteome</keyword>
<dbReference type="PATRIC" id="fig|1423755.3.peg.607"/>
<organism evidence="1 2">
    <name type="scientific">Ligilactobacillus hayakitensis DSM 18933 = JCM 14209</name>
    <dbReference type="NCBI Taxonomy" id="1423755"/>
    <lineage>
        <taxon>Bacteria</taxon>
        <taxon>Bacillati</taxon>
        <taxon>Bacillota</taxon>
        <taxon>Bacilli</taxon>
        <taxon>Lactobacillales</taxon>
        <taxon>Lactobacillaceae</taxon>
        <taxon>Ligilactobacillus</taxon>
    </lineage>
</organism>
<dbReference type="EMBL" id="AZGD01000090">
    <property type="protein sequence ID" value="KRM18771.1"/>
    <property type="molecule type" value="Genomic_DNA"/>
</dbReference>
<dbReference type="eggNOG" id="COG4508">
    <property type="taxonomic scope" value="Bacteria"/>
</dbReference>
<comment type="caution">
    <text evidence="1">The sequence shown here is derived from an EMBL/GenBank/DDBJ whole genome shotgun (WGS) entry which is preliminary data.</text>
</comment>
<dbReference type="AlphaFoldDB" id="A0A0R1WUQ8"/>
<protein>
    <recommendedName>
        <fullName evidence="3">dUTPase</fullName>
    </recommendedName>
</protein>
<evidence type="ECO:0000313" key="1">
    <source>
        <dbReference type="EMBL" id="KRM18771.1"/>
    </source>
</evidence>
<reference evidence="1 2" key="1">
    <citation type="journal article" date="2015" name="Genome Announc.">
        <title>Expanding the biotechnology potential of lactobacilli through comparative genomics of 213 strains and associated genera.</title>
        <authorList>
            <person name="Sun Z."/>
            <person name="Harris H.M."/>
            <person name="McCann A."/>
            <person name="Guo C."/>
            <person name="Argimon S."/>
            <person name="Zhang W."/>
            <person name="Yang X."/>
            <person name="Jeffery I.B."/>
            <person name="Cooney J.C."/>
            <person name="Kagawa T.F."/>
            <person name="Liu W."/>
            <person name="Song Y."/>
            <person name="Salvetti E."/>
            <person name="Wrobel A."/>
            <person name="Rasinkangas P."/>
            <person name="Parkhill J."/>
            <person name="Rea M.C."/>
            <person name="O'Sullivan O."/>
            <person name="Ritari J."/>
            <person name="Douillard F.P."/>
            <person name="Paul Ross R."/>
            <person name="Yang R."/>
            <person name="Briner A.E."/>
            <person name="Felis G.E."/>
            <person name="de Vos W.M."/>
            <person name="Barrangou R."/>
            <person name="Klaenhammer T.R."/>
            <person name="Caufield P.W."/>
            <person name="Cui Y."/>
            <person name="Zhang H."/>
            <person name="O'Toole P.W."/>
        </authorList>
    </citation>
    <scope>NUCLEOTIDE SEQUENCE [LARGE SCALE GENOMIC DNA]</scope>
    <source>
        <strain evidence="1 2">DSM 18933</strain>
    </source>
</reference>
<evidence type="ECO:0008006" key="3">
    <source>
        <dbReference type="Google" id="ProtNLM"/>
    </source>
</evidence>
<dbReference type="RefSeq" id="WP_025021860.1">
    <property type="nucleotide sequence ID" value="NZ_AZGD01000090.1"/>
</dbReference>
<sequence>MKINEIAISIRNKPMDFVLPTNIFNEQERISAGYTSLNVYLARTMQKVKTNDKDSLLENYCRTLTFFIEIADQMKWTYLLLLDDEKINNFKSKWKAKSFNIVYLITQQQLNKAYFQRDSNAFVHAWHLFIKFGLLELNLSEKEIENYFLFEE</sequence>
<accession>A0A0R1WUQ8</accession>